<dbReference type="InterPro" id="IPR011990">
    <property type="entry name" value="TPR-like_helical_dom_sf"/>
</dbReference>
<protein>
    <recommendedName>
        <fullName evidence="5">Pentatricopeptide repeat-containing protein</fullName>
    </recommendedName>
</protein>
<gene>
    <name evidence="3" type="ORF">K7X08_003080</name>
</gene>
<evidence type="ECO:0000256" key="1">
    <source>
        <dbReference type="ARBA" id="ARBA00022737"/>
    </source>
</evidence>
<dbReference type="InterPro" id="IPR002885">
    <property type="entry name" value="PPR_rpt"/>
</dbReference>
<dbReference type="Proteomes" id="UP001152561">
    <property type="component" value="Unassembled WGS sequence"/>
</dbReference>
<dbReference type="PROSITE" id="PS51375">
    <property type="entry name" value="PPR"/>
    <property type="match status" value="1"/>
</dbReference>
<dbReference type="PANTHER" id="PTHR47926:SF511">
    <property type="entry name" value="PENTATRICOPEPTIDE REPEAT-CONTAINING PROTEIN"/>
    <property type="match status" value="1"/>
</dbReference>
<dbReference type="PANTHER" id="PTHR47926">
    <property type="entry name" value="PENTATRICOPEPTIDE REPEAT-CONTAINING PROTEIN"/>
    <property type="match status" value="1"/>
</dbReference>
<sequence>MVVSAFAELGLIENGKKIHGLVSKLNLFDDNSAVGSSLVYMYSKFGFMGYASNVFDEMPLRDVVSWTAIVKGYVENGENGKGLEYLCLMCKNGEVRPNFRTLEGGFQACGNLGALVEGKCLHGLAMKYGFGCYQVVQSSVLSMYSRCGSFEETYRSFCEVDEKDLFSWTTIISIYAKCECIGKCVDMFLKVEDSGITPDGMVISCVLSGLGNAMRTFEAKASS</sequence>
<evidence type="ECO:0000256" key="2">
    <source>
        <dbReference type="PROSITE-ProRule" id="PRU00708"/>
    </source>
</evidence>
<dbReference type="InterPro" id="IPR046960">
    <property type="entry name" value="PPR_At4g14850-like_plant"/>
</dbReference>
<dbReference type="Pfam" id="PF01535">
    <property type="entry name" value="PPR"/>
    <property type="match status" value="3"/>
</dbReference>
<dbReference type="GO" id="GO:0003723">
    <property type="term" value="F:RNA binding"/>
    <property type="evidence" value="ECO:0007669"/>
    <property type="project" value="InterPro"/>
</dbReference>
<comment type="caution">
    <text evidence="3">The sequence shown here is derived from an EMBL/GenBank/DDBJ whole genome shotgun (WGS) entry which is preliminary data.</text>
</comment>
<dbReference type="GO" id="GO:0009451">
    <property type="term" value="P:RNA modification"/>
    <property type="evidence" value="ECO:0007669"/>
    <property type="project" value="InterPro"/>
</dbReference>
<accession>A0A9Q1MDI0</accession>
<evidence type="ECO:0000313" key="4">
    <source>
        <dbReference type="Proteomes" id="UP001152561"/>
    </source>
</evidence>
<dbReference type="OrthoDB" id="1720889at2759"/>
<evidence type="ECO:0000313" key="3">
    <source>
        <dbReference type="EMBL" id="KAJ8557455.1"/>
    </source>
</evidence>
<name>A0A9Q1MDI0_9SOLA</name>
<feature type="repeat" description="PPR" evidence="2">
    <location>
        <begin position="164"/>
        <end position="198"/>
    </location>
</feature>
<keyword evidence="4" id="KW-1185">Reference proteome</keyword>
<proteinExistence type="predicted"/>
<keyword evidence="1" id="KW-0677">Repeat</keyword>
<dbReference type="AlphaFoldDB" id="A0A9Q1MDI0"/>
<dbReference type="Gene3D" id="1.25.40.10">
    <property type="entry name" value="Tetratricopeptide repeat domain"/>
    <property type="match status" value="2"/>
</dbReference>
<dbReference type="NCBIfam" id="TIGR00756">
    <property type="entry name" value="PPR"/>
    <property type="match status" value="2"/>
</dbReference>
<evidence type="ECO:0008006" key="5">
    <source>
        <dbReference type="Google" id="ProtNLM"/>
    </source>
</evidence>
<reference evidence="4" key="1">
    <citation type="journal article" date="2023" name="Proc. Natl. Acad. Sci. U.S.A.">
        <title>Genomic and structural basis for evolution of tropane alkaloid biosynthesis.</title>
        <authorList>
            <person name="Wanga Y.-J."/>
            <person name="Taina T."/>
            <person name="Yua J.-Y."/>
            <person name="Lia J."/>
            <person name="Xua B."/>
            <person name="Chenc J."/>
            <person name="D'Auriad J.C."/>
            <person name="Huanga J.-P."/>
            <person name="Huanga S.-X."/>
        </authorList>
    </citation>
    <scope>NUCLEOTIDE SEQUENCE [LARGE SCALE GENOMIC DNA]</scope>
    <source>
        <strain evidence="4">cv. KIB-2019</strain>
    </source>
</reference>
<organism evidence="3 4">
    <name type="scientific">Anisodus acutangulus</name>
    <dbReference type="NCBI Taxonomy" id="402998"/>
    <lineage>
        <taxon>Eukaryota</taxon>
        <taxon>Viridiplantae</taxon>
        <taxon>Streptophyta</taxon>
        <taxon>Embryophyta</taxon>
        <taxon>Tracheophyta</taxon>
        <taxon>Spermatophyta</taxon>
        <taxon>Magnoliopsida</taxon>
        <taxon>eudicotyledons</taxon>
        <taxon>Gunneridae</taxon>
        <taxon>Pentapetalae</taxon>
        <taxon>asterids</taxon>
        <taxon>lamiids</taxon>
        <taxon>Solanales</taxon>
        <taxon>Solanaceae</taxon>
        <taxon>Solanoideae</taxon>
        <taxon>Hyoscyameae</taxon>
        <taxon>Anisodus</taxon>
    </lineage>
</organism>
<dbReference type="EMBL" id="JAJAGQ010000007">
    <property type="protein sequence ID" value="KAJ8557455.1"/>
    <property type="molecule type" value="Genomic_DNA"/>
</dbReference>